<dbReference type="CDD" id="cd00118">
    <property type="entry name" value="LysM"/>
    <property type="match status" value="2"/>
</dbReference>
<sequence>MATIFVHLKTNVICDRNTTLNCDSDLFQWTSKVDNIYWTSDNTTQLCTTGCLDSSRQWKEDVAGSCEGEFLRSGDQLVEADTLSTRFAEGLEIACLQPSADEWCFVESQEWVGSDVVRPDCAANPSDPWCINPANVTAENSRMANLYEDDLLCSECFLKLMHARISSEFLPDEDHSDYLVEQFQDIQDVCQTTIAAQVMTRSLPNYPTVLTPTPTFGEGPATVTDTEPEETELSCAEGQVVINVMGTYSNDSFQACNDISLQYGVATGSLLVATGNEACYVEAREVCGPQPCQLLRVHDGQTCESIASAISNATDPVNGAQLATWNPNILGACDHLVQDQYICVTRPGGSWIPPAIDSLPDDSQGPVRGGPGSTPTLEIIDNPTTPIDPWLLQEGIVEGCTRYVLASSGANCWKIANDAAIEQSRLFELNPVLGSEGELCDTMVWKDYYYCVGVNGEGSPPVTTTRTSAPATSTTASVPKPTNTQAGQPSDCNKWAEATAGAGCWSMYTDAGITAEQFYKWNPVLGAAGENCGTQIWPEYFYCIGIGSSSSPPPVTTTTTAGNDPAKPTATHAGTASDCTQFVQAKAGDGCWSLYTNAGITAELFYKLNPIFGSAGENCGSYPWPEYYYCVASSSSGDSSPPPTTTASAPKPTATQAGIAANCNKFVQAVSGDGCWKLANDAGIDSALFYQWNPVLGAAGENCGTQIWPDYYYCVGVSS</sequence>
<dbReference type="Proteomes" id="UP001281614">
    <property type="component" value="Unassembled WGS sequence"/>
</dbReference>
<dbReference type="InterPro" id="IPR018392">
    <property type="entry name" value="LysM"/>
</dbReference>
<comment type="similarity">
    <text evidence="3">Belongs to the secreted LysM effector family.</text>
</comment>
<dbReference type="PANTHER" id="PTHR34997:SF1">
    <property type="entry name" value="PEPTIDOGLYCAN-BINDING LYSIN DOMAIN"/>
    <property type="match status" value="1"/>
</dbReference>
<dbReference type="InterPro" id="IPR036779">
    <property type="entry name" value="LysM_dom_sf"/>
</dbReference>
<evidence type="ECO:0000259" key="5">
    <source>
        <dbReference type="PROSITE" id="PS51782"/>
    </source>
</evidence>
<protein>
    <submittedName>
        <fullName evidence="6">LysM domain-containing protein</fullName>
    </submittedName>
</protein>
<dbReference type="AlphaFoldDB" id="A0AAD9YPV9"/>
<feature type="domain" description="LysM" evidence="5">
    <location>
        <begin position="293"/>
        <end position="344"/>
    </location>
</feature>
<name>A0AAD9YPV9_COLKA</name>
<dbReference type="InterPro" id="IPR052210">
    <property type="entry name" value="LysM1-like"/>
</dbReference>
<dbReference type="PROSITE" id="PS51782">
    <property type="entry name" value="LYSM"/>
    <property type="match status" value="2"/>
</dbReference>
<feature type="region of interest" description="Disordered" evidence="4">
    <location>
        <begin position="359"/>
        <end position="381"/>
    </location>
</feature>
<evidence type="ECO:0000256" key="4">
    <source>
        <dbReference type="SAM" id="MobiDB-lite"/>
    </source>
</evidence>
<proteinExistence type="inferred from homology"/>
<evidence type="ECO:0000256" key="3">
    <source>
        <dbReference type="ARBA" id="ARBA00044955"/>
    </source>
</evidence>
<dbReference type="PANTHER" id="PTHR34997">
    <property type="entry name" value="AM15"/>
    <property type="match status" value="1"/>
</dbReference>
<evidence type="ECO:0000256" key="1">
    <source>
        <dbReference type="ARBA" id="ARBA00022669"/>
    </source>
</evidence>
<gene>
    <name evidence="6" type="ORF">CKAH01_13534</name>
</gene>
<comment type="caution">
    <text evidence="6">The sequence shown here is derived from an EMBL/GenBank/DDBJ whole genome shotgun (WGS) entry which is preliminary data.</text>
</comment>
<feature type="compositionally biased region" description="Low complexity" evidence="4">
    <location>
        <begin position="461"/>
        <end position="482"/>
    </location>
</feature>
<keyword evidence="2" id="KW-0843">Virulence</keyword>
<feature type="region of interest" description="Disordered" evidence="4">
    <location>
        <begin position="461"/>
        <end position="491"/>
    </location>
</feature>
<evidence type="ECO:0000313" key="6">
    <source>
        <dbReference type="EMBL" id="KAK2773616.1"/>
    </source>
</evidence>
<accession>A0AAD9YPV9</accession>
<dbReference type="GO" id="GO:0008061">
    <property type="term" value="F:chitin binding"/>
    <property type="evidence" value="ECO:0007669"/>
    <property type="project" value="UniProtKB-KW"/>
</dbReference>
<evidence type="ECO:0000256" key="2">
    <source>
        <dbReference type="ARBA" id="ARBA00023026"/>
    </source>
</evidence>
<feature type="region of interest" description="Disordered" evidence="4">
    <location>
        <begin position="553"/>
        <end position="573"/>
    </location>
</feature>
<evidence type="ECO:0000313" key="7">
    <source>
        <dbReference type="Proteomes" id="UP001281614"/>
    </source>
</evidence>
<keyword evidence="1" id="KW-0147">Chitin-binding</keyword>
<dbReference type="EMBL" id="VYYT01000055">
    <property type="protein sequence ID" value="KAK2773616.1"/>
    <property type="molecule type" value="Genomic_DNA"/>
</dbReference>
<dbReference type="Gene3D" id="3.10.350.10">
    <property type="entry name" value="LysM domain"/>
    <property type="match status" value="5"/>
</dbReference>
<reference evidence="6" key="1">
    <citation type="submission" date="2023-02" db="EMBL/GenBank/DDBJ databases">
        <title>Colletotrichum kahawae CIFC_Que2 genome sequencing and assembly.</title>
        <authorList>
            <person name="Baroncelli R."/>
        </authorList>
    </citation>
    <scope>NUCLEOTIDE SEQUENCE</scope>
    <source>
        <strain evidence="6">CIFC_Que2</strain>
    </source>
</reference>
<feature type="domain" description="LysM" evidence="5">
    <location>
        <begin position="665"/>
        <end position="715"/>
    </location>
</feature>
<keyword evidence="7" id="KW-1185">Reference proteome</keyword>
<organism evidence="6 7">
    <name type="scientific">Colletotrichum kahawae</name>
    <name type="common">Coffee berry disease fungus</name>
    <dbReference type="NCBI Taxonomy" id="34407"/>
    <lineage>
        <taxon>Eukaryota</taxon>
        <taxon>Fungi</taxon>
        <taxon>Dikarya</taxon>
        <taxon>Ascomycota</taxon>
        <taxon>Pezizomycotina</taxon>
        <taxon>Sordariomycetes</taxon>
        <taxon>Hypocreomycetidae</taxon>
        <taxon>Glomerellales</taxon>
        <taxon>Glomerellaceae</taxon>
        <taxon>Colletotrichum</taxon>
        <taxon>Colletotrichum gloeosporioides species complex</taxon>
    </lineage>
</organism>